<feature type="domain" description="Aminotransferase class I/classII large" evidence="12">
    <location>
        <begin position="7"/>
        <end position="331"/>
    </location>
</feature>
<evidence type="ECO:0000256" key="5">
    <source>
        <dbReference type="ARBA" id="ARBA00022576"/>
    </source>
</evidence>
<evidence type="ECO:0000256" key="1">
    <source>
        <dbReference type="ARBA" id="ARBA00001933"/>
    </source>
</evidence>
<evidence type="ECO:0000256" key="9">
    <source>
        <dbReference type="ARBA" id="ARBA00023102"/>
    </source>
</evidence>
<evidence type="ECO:0000256" key="11">
    <source>
        <dbReference type="RuleBase" id="RU003693"/>
    </source>
</evidence>
<dbReference type="InterPro" id="IPR015421">
    <property type="entry name" value="PyrdxlP-dep_Trfase_major"/>
</dbReference>
<dbReference type="InterPro" id="IPR004839">
    <property type="entry name" value="Aminotransferase_I/II_large"/>
</dbReference>
<dbReference type="InterPro" id="IPR050106">
    <property type="entry name" value="HistidinolP_aminotransfase"/>
</dbReference>
<dbReference type="Pfam" id="PF00155">
    <property type="entry name" value="Aminotran_1_2"/>
    <property type="match status" value="1"/>
</dbReference>
<dbReference type="PROSITE" id="PS00599">
    <property type="entry name" value="AA_TRANSFER_CLASS_2"/>
    <property type="match status" value="1"/>
</dbReference>
<protein>
    <recommendedName>
        <fullName evidence="4">histidinol-phosphate transaminase</fullName>
        <ecNumber evidence="4">2.6.1.9</ecNumber>
    </recommendedName>
</protein>
<evidence type="ECO:0000313" key="14">
    <source>
        <dbReference type="Proteomes" id="UP001596157"/>
    </source>
</evidence>
<keyword evidence="6" id="KW-0028">Amino-acid biosynthesis</keyword>
<keyword evidence="8 11" id="KW-0663">Pyridoxal phosphate</keyword>
<dbReference type="SUPFAM" id="SSF53383">
    <property type="entry name" value="PLP-dependent transferases"/>
    <property type="match status" value="1"/>
</dbReference>
<comment type="catalytic activity">
    <reaction evidence="10">
        <text>L-histidinol phosphate + 2-oxoglutarate = 3-(imidazol-4-yl)-2-oxopropyl phosphate + L-glutamate</text>
        <dbReference type="Rhea" id="RHEA:23744"/>
        <dbReference type="ChEBI" id="CHEBI:16810"/>
        <dbReference type="ChEBI" id="CHEBI:29985"/>
        <dbReference type="ChEBI" id="CHEBI:57766"/>
        <dbReference type="ChEBI" id="CHEBI:57980"/>
        <dbReference type="EC" id="2.6.1.9"/>
    </reaction>
</comment>
<keyword evidence="5 13" id="KW-0032">Aminotransferase</keyword>
<dbReference type="CDD" id="cd00609">
    <property type="entry name" value="AAT_like"/>
    <property type="match status" value="1"/>
</dbReference>
<comment type="similarity">
    <text evidence="3">Belongs to the class-II pyridoxal-phosphate-dependent aminotransferase family. Histidinol-phosphate aminotransferase subfamily.</text>
</comment>
<dbReference type="Proteomes" id="UP001596157">
    <property type="component" value="Unassembled WGS sequence"/>
</dbReference>
<sequence length="341" mass="35736">MEPPRAVRLHTNENPHGPSPTVAAAIAAEAARVHRYPDGDAHELVEAIAVHHGVDTDQISVGNGVDEVILLLTMALRAPGVTAVVTDGTFRSYHESLAALSDDADLLPLDGYQVPVAAIADRLRRGSCYAFVCNPHNPAGTTLSRSDVADLVAAAEEGGSTVVLDEAYAEYAGPGFATALPHVQRGGPVCVLRTFAKAYGLAGLRVGYLVGQPELVARVNALHRPLPYHVNRMAQAAAIAALADQDHLWRTTEETTATRDWFAAELAAAGMPAVASSANFVLVPVPDPAAARAALQLRGFLVRDTTGMGLPHHLRVAIGTREEMTALLAALTGAVSRTVAA</sequence>
<keyword evidence="7 13" id="KW-0808">Transferase</keyword>
<dbReference type="EC" id="2.6.1.9" evidence="4"/>
<dbReference type="InterPro" id="IPR015422">
    <property type="entry name" value="PyrdxlP-dep_Trfase_small"/>
</dbReference>
<evidence type="ECO:0000313" key="13">
    <source>
        <dbReference type="EMBL" id="MFC5289078.1"/>
    </source>
</evidence>
<evidence type="ECO:0000259" key="12">
    <source>
        <dbReference type="Pfam" id="PF00155"/>
    </source>
</evidence>
<dbReference type="RefSeq" id="WP_378248922.1">
    <property type="nucleotide sequence ID" value="NZ_JBHSKF010000009.1"/>
</dbReference>
<accession>A0ABW0ERX4</accession>
<keyword evidence="9" id="KW-0368">Histidine biosynthesis</keyword>
<dbReference type="Gene3D" id="3.90.1150.10">
    <property type="entry name" value="Aspartate Aminotransferase, domain 1"/>
    <property type="match status" value="1"/>
</dbReference>
<organism evidence="13 14">
    <name type="scientific">Actinokineospora guangxiensis</name>
    <dbReference type="NCBI Taxonomy" id="1490288"/>
    <lineage>
        <taxon>Bacteria</taxon>
        <taxon>Bacillati</taxon>
        <taxon>Actinomycetota</taxon>
        <taxon>Actinomycetes</taxon>
        <taxon>Pseudonocardiales</taxon>
        <taxon>Pseudonocardiaceae</taxon>
        <taxon>Actinokineospora</taxon>
    </lineage>
</organism>
<dbReference type="PANTHER" id="PTHR43643:SF6">
    <property type="entry name" value="HISTIDINOL-PHOSPHATE AMINOTRANSFERASE"/>
    <property type="match status" value="1"/>
</dbReference>
<evidence type="ECO:0000256" key="7">
    <source>
        <dbReference type="ARBA" id="ARBA00022679"/>
    </source>
</evidence>
<comment type="caution">
    <text evidence="13">The sequence shown here is derived from an EMBL/GenBank/DDBJ whole genome shotgun (WGS) entry which is preliminary data.</text>
</comment>
<comment type="pathway">
    <text evidence="2">Amino-acid biosynthesis; L-histidine biosynthesis; L-histidine from 5-phospho-alpha-D-ribose 1-diphosphate: step 7/9.</text>
</comment>
<dbReference type="InterPro" id="IPR015424">
    <property type="entry name" value="PyrdxlP-dep_Trfase"/>
</dbReference>
<dbReference type="EMBL" id="JBHSKF010000009">
    <property type="protein sequence ID" value="MFC5289078.1"/>
    <property type="molecule type" value="Genomic_DNA"/>
</dbReference>
<dbReference type="GO" id="GO:0004400">
    <property type="term" value="F:histidinol-phosphate transaminase activity"/>
    <property type="evidence" value="ECO:0007669"/>
    <property type="project" value="UniProtKB-EC"/>
</dbReference>
<evidence type="ECO:0000256" key="8">
    <source>
        <dbReference type="ARBA" id="ARBA00022898"/>
    </source>
</evidence>
<evidence type="ECO:0000256" key="4">
    <source>
        <dbReference type="ARBA" id="ARBA00012748"/>
    </source>
</evidence>
<comment type="cofactor">
    <cofactor evidence="1 11">
        <name>pyridoxal 5'-phosphate</name>
        <dbReference type="ChEBI" id="CHEBI:597326"/>
    </cofactor>
</comment>
<dbReference type="Gene3D" id="3.40.640.10">
    <property type="entry name" value="Type I PLP-dependent aspartate aminotransferase-like (Major domain)"/>
    <property type="match status" value="1"/>
</dbReference>
<evidence type="ECO:0000256" key="3">
    <source>
        <dbReference type="ARBA" id="ARBA00007970"/>
    </source>
</evidence>
<evidence type="ECO:0000256" key="2">
    <source>
        <dbReference type="ARBA" id="ARBA00005011"/>
    </source>
</evidence>
<dbReference type="PANTHER" id="PTHR43643">
    <property type="entry name" value="HISTIDINOL-PHOSPHATE AMINOTRANSFERASE 2"/>
    <property type="match status" value="1"/>
</dbReference>
<proteinExistence type="inferred from homology"/>
<evidence type="ECO:0000256" key="6">
    <source>
        <dbReference type="ARBA" id="ARBA00022605"/>
    </source>
</evidence>
<evidence type="ECO:0000256" key="10">
    <source>
        <dbReference type="ARBA" id="ARBA00047481"/>
    </source>
</evidence>
<reference evidence="14" key="1">
    <citation type="journal article" date="2019" name="Int. J. Syst. Evol. Microbiol.">
        <title>The Global Catalogue of Microorganisms (GCM) 10K type strain sequencing project: providing services to taxonomists for standard genome sequencing and annotation.</title>
        <authorList>
            <consortium name="The Broad Institute Genomics Platform"/>
            <consortium name="The Broad Institute Genome Sequencing Center for Infectious Disease"/>
            <person name="Wu L."/>
            <person name="Ma J."/>
        </authorList>
    </citation>
    <scope>NUCLEOTIDE SEQUENCE [LARGE SCALE GENOMIC DNA]</scope>
    <source>
        <strain evidence="14">CCUG 59778</strain>
    </source>
</reference>
<name>A0ABW0ERX4_9PSEU</name>
<gene>
    <name evidence="13" type="ORF">ACFPM7_18670</name>
</gene>
<dbReference type="InterPro" id="IPR001917">
    <property type="entry name" value="Aminotrans_II_pyridoxalP_BS"/>
</dbReference>
<keyword evidence="14" id="KW-1185">Reference proteome</keyword>